<evidence type="ECO:0000256" key="1">
    <source>
        <dbReference type="SAM" id="MobiDB-lite"/>
    </source>
</evidence>
<feature type="compositionally biased region" description="Acidic residues" evidence="1">
    <location>
        <begin position="134"/>
        <end position="151"/>
    </location>
</feature>
<evidence type="ECO:0000313" key="2">
    <source>
        <dbReference type="EMBL" id="BAD41473.1"/>
    </source>
</evidence>
<dbReference type="KEGG" id="sth:STH2488"/>
<keyword evidence="3" id="KW-1185">Reference proteome</keyword>
<feature type="region of interest" description="Disordered" evidence="1">
    <location>
        <begin position="126"/>
        <end position="157"/>
    </location>
</feature>
<accession>Q67LH3</accession>
<gene>
    <name evidence="2" type="ordered locus">STH2488</name>
</gene>
<proteinExistence type="predicted"/>
<sequence length="157" mass="17630">METFSQASVPPANYGKYFIDGGICTMADTEPKAQGNEAYYATARTLGTGTTSSPTMKIWRVMDDYLARFGRAVSASELAQETGLTVEQIDDIFAQEYYQKHYGFRRFDSLEEWRAWAMETGVLYNPELHRPDPEEPEEVPAEQGEPSEEPSPESPNG</sequence>
<protein>
    <submittedName>
        <fullName evidence="2">Uncharacterized protein</fullName>
    </submittedName>
</protein>
<organism evidence="2 3">
    <name type="scientific">Symbiobacterium thermophilum (strain DSM 24528 / JCM 14929 / IAM 14863 / T)</name>
    <dbReference type="NCBI Taxonomy" id="292459"/>
    <lineage>
        <taxon>Bacteria</taxon>
        <taxon>Bacillati</taxon>
        <taxon>Bacillota</taxon>
        <taxon>Clostridia</taxon>
        <taxon>Eubacteriales</taxon>
        <taxon>Symbiobacteriaceae</taxon>
        <taxon>Symbiobacterium</taxon>
    </lineage>
</organism>
<reference evidence="2 3" key="1">
    <citation type="journal article" date="2004" name="Nucleic Acids Res.">
        <title>Genome sequence of Symbiobacterium thermophilum, an uncultivable bacterium that depends on microbial commensalism.</title>
        <authorList>
            <person name="Ueda K."/>
            <person name="Yamashita A."/>
            <person name="Ishikawa J."/>
            <person name="Shimada M."/>
            <person name="Watsuji T."/>
            <person name="Morimura K."/>
            <person name="Ikeda H."/>
            <person name="Hattori M."/>
            <person name="Beppu T."/>
        </authorList>
    </citation>
    <scope>NUCLEOTIDE SEQUENCE [LARGE SCALE GENOMIC DNA]</scope>
    <source>
        <strain evidence="3">T / IAM 14863</strain>
    </source>
</reference>
<dbReference type="Proteomes" id="UP000000417">
    <property type="component" value="Chromosome"/>
</dbReference>
<dbReference type="AlphaFoldDB" id="Q67LH3"/>
<dbReference type="EMBL" id="AP006840">
    <property type="protein sequence ID" value="BAD41473.1"/>
    <property type="molecule type" value="Genomic_DNA"/>
</dbReference>
<name>Q67LH3_SYMTH</name>
<dbReference type="HOGENOM" id="CLU_1676962_0_0_9"/>
<evidence type="ECO:0000313" key="3">
    <source>
        <dbReference type="Proteomes" id="UP000000417"/>
    </source>
</evidence>